<feature type="compositionally biased region" description="Acidic residues" evidence="6">
    <location>
        <begin position="397"/>
        <end position="413"/>
    </location>
</feature>
<comment type="similarity">
    <text evidence="1">Belongs to the WD repeat WDR55 family.</text>
</comment>
<feature type="region of interest" description="Disordered" evidence="6">
    <location>
        <begin position="380"/>
        <end position="441"/>
    </location>
</feature>
<organism evidence="7 8">
    <name type="scientific">Cyphellophora attinorum</name>
    <dbReference type="NCBI Taxonomy" id="1664694"/>
    <lineage>
        <taxon>Eukaryota</taxon>
        <taxon>Fungi</taxon>
        <taxon>Dikarya</taxon>
        <taxon>Ascomycota</taxon>
        <taxon>Pezizomycotina</taxon>
        <taxon>Eurotiomycetes</taxon>
        <taxon>Chaetothyriomycetidae</taxon>
        <taxon>Chaetothyriales</taxon>
        <taxon>Cyphellophoraceae</taxon>
        <taxon>Cyphellophora</taxon>
    </lineage>
</organism>
<feature type="compositionally biased region" description="Low complexity" evidence="6">
    <location>
        <begin position="53"/>
        <end position="66"/>
    </location>
</feature>
<evidence type="ECO:0000256" key="6">
    <source>
        <dbReference type="SAM" id="MobiDB-lite"/>
    </source>
</evidence>
<evidence type="ECO:0000256" key="2">
    <source>
        <dbReference type="ARBA" id="ARBA00022574"/>
    </source>
</evidence>
<name>A0A0N1NYA3_9EURO</name>
<dbReference type="InterPro" id="IPR050505">
    <property type="entry name" value="WDR55/POC1"/>
</dbReference>
<dbReference type="STRING" id="1664694.A0A0N1NYA3"/>
<dbReference type="PANTHER" id="PTHR44019">
    <property type="entry name" value="WD REPEAT-CONTAINING PROTEIN 55"/>
    <property type="match status" value="1"/>
</dbReference>
<dbReference type="PANTHER" id="PTHR44019:SF20">
    <property type="entry name" value="WD REPEAT-CONTAINING PROTEIN 55"/>
    <property type="match status" value="1"/>
</dbReference>
<dbReference type="AlphaFoldDB" id="A0A0N1NYA3"/>
<evidence type="ECO:0000256" key="1">
    <source>
        <dbReference type="ARBA" id="ARBA00007625"/>
    </source>
</evidence>
<accession>A0A0N1NYA3</accession>
<dbReference type="RefSeq" id="XP_017999720.1">
    <property type="nucleotide sequence ID" value="XM_018143394.1"/>
</dbReference>
<dbReference type="Gene3D" id="2.130.10.10">
    <property type="entry name" value="YVTN repeat-like/Quinoprotein amine dehydrogenase"/>
    <property type="match status" value="1"/>
</dbReference>
<protein>
    <recommendedName>
        <fullName evidence="4">WD repeat-containing protein JIP5</fullName>
    </recommendedName>
    <alternativeName>
        <fullName evidence="5">WD repeat-containing protein jip5</fullName>
    </alternativeName>
</protein>
<feature type="compositionally biased region" description="Basic residues" evidence="6">
    <location>
        <begin position="416"/>
        <end position="426"/>
    </location>
</feature>
<proteinExistence type="inferred from homology"/>
<evidence type="ECO:0000256" key="4">
    <source>
        <dbReference type="ARBA" id="ARBA00039238"/>
    </source>
</evidence>
<dbReference type="InterPro" id="IPR036322">
    <property type="entry name" value="WD40_repeat_dom_sf"/>
</dbReference>
<sequence>MLDTICTLPLPADLFAQVLHPSEPIVTVGLSSGHVIAYRLPSDDDSQVDPQVNGRNAEANGANGHGKPPIISSFRRSSTASENGLGAIDTLWKTKRHQGSCRVLSYSHDGSVCYSGGTDGLVKAFHSENGKVVSKIAIPADEDTGDDDAPTVLHALSPQALLLATDSGKLYLHDLRQQGVEIQARAAQTWHPHDKEHVNSLIPLPVTEASTSGFPKQWLTVGGSTLVVTDIRKGVLSTSEDQEVELTSAVCIKGLKKGGTSVGEKVLVGQGDGIVSLWERGVWGDQDERLVVDRTQSGIESMVEVPLEFGNGKLKMNEKIVAAGLEDGAVRFLRVGRNGVLDDWDIRHDEVEGVVGLDFDVTGRLVSGGGQVVKVWTEAKGIPGGGRQPTKRAIQSDDSDDEDDFDDSSDEEADKSKRKKRKRNKGKDKNGGQALKFSGLF</sequence>
<dbReference type="InterPro" id="IPR015943">
    <property type="entry name" value="WD40/YVTN_repeat-like_dom_sf"/>
</dbReference>
<evidence type="ECO:0000313" key="7">
    <source>
        <dbReference type="EMBL" id="KPI39757.1"/>
    </source>
</evidence>
<dbReference type="Proteomes" id="UP000038010">
    <property type="component" value="Unassembled WGS sequence"/>
</dbReference>
<keyword evidence="2" id="KW-0853">WD repeat</keyword>
<evidence type="ECO:0000256" key="3">
    <source>
        <dbReference type="ARBA" id="ARBA00022737"/>
    </source>
</evidence>
<feature type="region of interest" description="Disordered" evidence="6">
    <location>
        <begin position="41"/>
        <end position="70"/>
    </location>
</feature>
<gene>
    <name evidence="7" type="ORF">AB675_3350</name>
</gene>
<evidence type="ECO:0000256" key="5">
    <source>
        <dbReference type="ARBA" id="ARBA00039514"/>
    </source>
</evidence>
<dbReference type="OrthoDB" id="2288928at2759"/>
<evidence type="ECO:0000313" key="8">
    <source>
        <dbReference type="Proteomes" id="UP000038010"/>
    </source>
</evidence>
<keyword evidence="8" id="KW-1185">Reference proteome</keyword>
<dbReference type="SUPFAM" id="SSF50978">
    <property type="entry name" value="WD40 repeat-like"/>
    <property type="match status" value="1"/>
</dbReference>
<reference evidence="7 8" key="1">
    <citation type="submission" date="2015-06" db="EMBL/GenBank/DDBJ databases">
        <title>Draft genome of the ant-associated black yeast Phialophora attae CBS 131958.</title>
        <authorList>
            <person name="Moreno L.F."/>
            <person name="Stielow B.J."/>
            <person name="de Hoog S."/>
            <person name="Vicente V.A."/>
            <person name="Weiss V.A."/>
            <person name="de Vries M."/>
            <person name="Cruz L.M."/>
            <person name="Souza E.M."/>
        </authorList>
    </citation>
    <scope>NUCLEOTIDE SEQUENCE [LARGE SCALE GENOMIC DNA]</scope>
    <source>
        <strain evidence="7 8">CBS 131958</strain>
    </source>
</reference>
<dbReference type="GeneID" id="28735274"/>
<keyword evidence="3" id="KW-0677">Repeat</keyword>
<dbReference type="EMBL" id="LFJN01000014">
    <property type="protein sequence ID" value="KPI39757.1"/>
    <property type="molecule type" value="Genomic_DNA"/>
</dbReference>
<dbReference type="VEuPathDB" id="FungiDB:AB675_3350"/>
<comment type="caution">
    <text evidence="7">The sequence shown here is derived from an EMBL/GenBank/DDBJ whole genome shotgun (WGS) entry which is preliminary data.</text>
</comment>